<name>A0A8X8YGZ1_SALSN</name>
<dbReference type="CDD" id="cd00684">
    <property type="entry name" value="Terpene_cyclase_plant_C1"/>
    <property type="match status" value="1"/>
</dbReference>
<dbReference type="Proteomes" id="UP000298416">
    <property type="component" value="Unassembled WGS sequence"/>
</dbReference>
<dbReference type="InterPro" id="IPR036965">
    <property type="entry name" value="Terpene_synth_N_sf"/>
</dbReference>
<accession>A0A8X8YGZ1</accession>
<reference evidence="7" key="1">
    <citation type="submission" date="2018-01" db="EMBL/GenBank/DDBJ databases">
        <authorList>
            <person name="Mao J.F."/>
        </authorList>
    </citation>
    <scope>NUCLEOTIDE SEQUENCE</scope>
    <source>
        <strain evidence="7">Huo1</strain>
        <tissue evidence="7">Leaf</tissue>
    </source>
</reference>
<dbReference type="InterPro" id="IPR005630">
    <property type="entry name" value="Terpene_synthase_metal-bd"/>
</dbReference>
<gene>
    <name evidence="7" type="ORF">SASPL_109352</name>
</gene>
<dbReference type="InterPro" id="IPR044814">
    <property type="entry name" value="Terpene_cyclase_plant_C1"/>
</dbReference>
<evidence type="ECO:0000313" key="8">
    <source>
        <dbReference type="Proteomes" id="UP000298416"/>
    </source>
</evidence>
<keyword evidence="4" id="KW-0456">Lyase</keyword>
<dbReference type="InterPro" id="IPR001906">
    <property type="entry name" value="Terpene_synth_N"/>
</dbReference>
<feature type="domain" description="Terpene synthase metal-binding" evidence="6">
    <location>
        <begin position="400"/>
        <end position="526"/>
    </location>
</feature>
<dbReference type="AlphaFoldDB" id="A0A8X8YGZ1"/>
<evidence type="ECO:0000313" key="7">
    <source>
        <dbReference type="EMBL" id="KAG6431274.1"/>
    </source>
</evidence>
<sequence>MAAPQAEIQRPVANFSPSLWGDQFITNDSGAKAAEPEQHSKAVQVLKTQVLDMISAAENNLVEAMNLIDTLERLGISYHFEREIEETLQHFFNLNTDYSDDESYDLYTVALHFRLFRQHGHRLSSRTWVDVNGKFHEGLKNDGKGLLSLYEASYLRTRGETILDDALEFATATLKSIAPHLDSPLTKQVVHALIQPLHYGNPRIEARNFISIYEQYQHKNESLLRFAKLDYNLLQMLHKEELHEVSSYHVEAKWFIQGYLPPFEEYLKNALITCTYCYHTTTALLGDKSATKEDFEWLSEKPKMLVAGLLICRVIDDIATYEVEKERGQSATGIESYMRDNGATIEEAVAKFFEIATDAWKDINEECMRPSPYSRDVLMRILNLERIIDVTYKGNEDGYTQPENLKELVRSYHVEAKWFIQGYLPSFEEYLKNALITCTYCYHTTTALLGDKSATKEDLEWLSEKPKMLVAGLLICRVIDDIATYEVEKERGQSATGIESYMRDNDATIEEAIAKFFEIATDAWKDINEECMRPSAYSRDVLMRILNLERIIDVTYKGNEDGYTQPEKVLKPHIIASFVDPIEM</sequence>
<organism evidence="7">
    <name type="scientific">Salvia splendens</name>
    <name type="common">Scarlet sage</name>
    <dbReference type="NCBI Taxonomy" id="180675"/>
    <lineage>
        <taxon>Eukaryota</taxon>
        <taxon>Viridiplantae</taxon>
        <taxon>Streptophyta</taxon>
        <taxon>Embryophyta</taxon>
        <taxon>Tracheophyta</taxon>
        <taxon>Spermatophyta</taxon>
        <taxon>Magnoliopsida</taxon>
        <taxon>eudicotyledons</taxon>
        <taxon>Gunneridae</taxon>
        <taxon>Pentapetalae</taxon>
        <taxon>asterids</taxon>
        <taxon>lamiids</taxon>
        <taxon>Lamiales</taxon>
        <taxon>Lamiaceae</taxon>
        <taxon>Nepetoideae</taxon>
        <taxon>Mentheae</taxon>
        <taxon>Salviinae</taxon>
        <taxon>Salvia</taxon>
        <taxon>Salvia subgen. Calosphace</taxon>
        <taxon>core Calosphace</taxon>
    </lineage>
</organism>
<reference evidence="7" key="2">
    <citation type="submission" date="2020-08" db="EMBL/GenBank/DDBJ databases">
        <title>Plant Genome Project.</title>
        <authorList>
            <person name="Zhang R.-G."/>
        </authorList>
    </citation>
    <scope>NUCLEOTIDE SEQUENCE</scope>
    <source>
        <strain evidence="7">Huo1</strain>
        <tissue evidence="7">Leaf</tissue>
    </source>
</reference>
<dbReference type="InterPro" id="IPR008949">
    <property type="entry name" value="Isoprenoid_synthase_dom_sf"/>
</dbReference>
<feature type="domain" description="Terpene synthase metal-binding" evidence="6">
    <location>
        <begin position="209"/>
        <end position="362"/>
    </location>
</feature>
<feature type="domain" description="Terpene synthase N-terminal" evidence="5">
    <location>
        <begin position="19"/>
        <end position="193"/>
    </location>
</feature>
<evidence type="ECO:0000256" key="2">
    <source>
        <dbReference type="ARBA" id="ARBA00022723"/>
    </source>
</evidence>
<dbReference type="InterPro" id="IPR050148">
    <property type="entry name" value="Terpene_synthase-like"/>
</dbReference>
<evidence type="ECO:0000259" key="5">
    <source>
        <dbReference type="Pfam" id="PF01397"/>
    </source>
</evidence>
<dbReference type="InterPro" id="IPR008930">
    <property type="entry name" value="Terpenoid_cyclase/PrenylTrfase"/>
</dbReference>
<dbReference type="Pfam" id="PF03936">
    <property type="entry name" value="Terpene_synth_C"/>
    <property type="match status" value="2"/>
</dbReference>
<evidence type="ECO:0000256" key="3">
    <source>
        <dbReference type="ARBA" id="ARBA00022842"/>
    </source>
</evidence>
<evidence type="ECO:0000259" key="6">
    <source>
        <dbReference type="Pfam" id="PF03936"/>
    </source>
</evidence>
<protein>
    <recommendedName>
        <fullName evidence="9">Viridiflorene synthase</fullName>
    </recommendedName>
</protein>
<proteinExistence type="predicted"/>
<dbReference type="Gene3D" id="1.10.600.10">
    <property type="entry name" value="Farnesyl Diphosphate Synthase"/>
    <property type="match status" value="2"/>
</dbReference>
<comment type="caution">
    <text evidence="7">The sequence shown here is derived from an EMBL/GenBank/DDBJ whole genome shotgun (WGS) entry which is preliminary data.</text>
</comment>
<keyword evidence="3" id="KW-0460">Magnesium</keyword>
<dbReference type="PANTHER" id="PTHR31225:SF93">
    <property type="entry name" value="ALPHA-HUMULENE_(-)-(E)-BETA-CARYOPHYLLENE SYNTHASE"/>
    <property type="match status" value="1"/>
</dbReference>
<dbReference type="PANTHER" id="PTHR31225">
    <property type="entry name" value="OS04G0344100 PROTEIN-RELATED"/>
    <property type="match status" value="1"/>
</dbReference>
<dbReference type="Gene3D" id="1.50.10.130">
    <property type="entry name" value="Terpene synthase, N-terminal domain"/>
    <property type="match status" value="1"/>
</dbReference>
<dbReference type="Pfam" id="PF01397">
    <property type="entry name" value="Terpene_synth"/>
    <property type="match status" value="1"/>
</dbReference>
<evidence type="ECO:0000256" key="4">
    <source>
        <dbReference type="ARBA" id="ARBA00023239"/>
    </source>
</evidence>
<dbReference type="SUPFAM" id="SSF48576">
    <property type="entry name" value="Terpenoid synthases"/>
    <property type="match status" value="2"/>
</dbReference>
<dbReference type="FunFam" id="1.50.10.130:FF:000001">
    <property type="entry name" value="Isoprene synthase, chloroplastic"/>
    <property type="match status" value="1"/>
</dbReference>
<dbReference type="EMBL" id="PNBA02000003">
    <property type="protein sequence ID" value="KAG6431274.1"/>
    <property type="molecule type" value="Genomic_DNA"/>
</dbReference>
<keyword evidence="2" id="KW-0479">Metal-binding</keyword>
<dbReference type="SUPFAM" id="SSF48239">
    <property type="entry name" value="Terpenoid cyclases/Protein prenyltransferases"/>
    <property type="match status" value="1"/>
</dbReference>
<evidence type="ECO:0008006" key="9">
    <source>
        <dbReference type="Google" id="ProtNLM"/>
    </source>
</evidence>
<dbReference type="GO" id="GO:0000287">
    <property type="term" value="F:magnesium ion binding"/>
    <property type="evidence" value="ECO:0007669"/>
    <property type="project" value="InterPro"/>
</dbReference>
<evidence type="ECO:0000256" key="1">
    <source>
        <dbReference type="ARBA" id="ARBA00004721"/>
    </source>
</evidence>
<keyword evidence="8" id="KW-1185">Reference proteome</keyword>
<dbReference type="GO" id="GO:0016102">
    <property type="term" value="P:diterpenoid biosynthetic process"/>
    <property type="evidence" value="ECO:0007669"/>
    <property type="project" value="InterPro"/>
</dbReference>
<dbReference type="GO" id="GO:0010333">
    <property type="term" value="F:terpene synthase activity"/>
    <property type="evidence" value="ECO:0007669"/>
    <property type="project" value="InterPro"/>
</dbReference>
<comment type="pathway">
    <text evidence="1">Secondary metabolite biosynthesis; terpenoid biosynthesis.</text>
</comment>